<reference evidence="2 3" key="1">
    <citation type="submission" date="2015-09" db="EMBL/GenBank/DDBJ databases">
        <authorList>
            <consortium name="Swine Surveillance"/>
        </authorList>
    </citation>
    <scope>NUCLEOTIDE SEQUENCE [LARGE SCALE GENOMIC DNA]</scope>
    <source>
        <strain evidence="2 3">CECT 4292</strain>
    </source>
</reference>
<evidence type="ECO:0000259" key="1">
    <source>
        <dbReference type="Pfam" id="PF02120"/>
    </source>
</evidence>
<dbReference type="RefSeq" id="WP_058279724.1">
    <property type="nucleotide sequence ID" value="NZ_CYPU01000074.1"/>
</dbReference>
<gene>
    <name evidence="2" type="ORF">RUA4292_04638</name>
</gene>
<sequence>MVQTARPETARAVAGQMAAVINTQPKSGSIEIALNPEELGRVSIMLNGRDDGLHLTISAERPETL</sequence>
<dbReference type="InterPro" id="IPR038610">
    <property type="entry name" value="FliK-like_C_sf"/>
</dbReference>
<dbReference type="GeneID" id="55495755"/>
<dbReference type="OrthoDB" id="7203912at2"/>
<dbReference type="EMBL" id="CYPU01000074">
    <property type="protein sequence ID" value="CUH50429.1"/>
    <property type="molecule type" value="Genomic_DNA"/>
</dbReference>
<feature type="domain" description="Flagellar hook-length control protein-like C-terminal" evidence="1">
    <location>
        <begin position="21"/>
        <end position="64"/>
    </location>
</feature>
<dbReference type="AlphaFoldDB" id="A0A0P1EJ58"/>
<keyword evidence="2" id="KW-0966">Cell projection</keyword>
<name>A0A0P1EJ58_9RHOB</name>
<keyword evidence="2" id="KW-0282">Flagellum</keyword>
<dbReference type="Gene3D" id="3.30.750.140">
    <property type="match status" value="1"/>
</dbReference>
<dbReference type="Proteomes" id="UP000050783">
    <property type="component" value="Unassembled WGS sequence"/>
</dbReference>
<proteinExistence type="predicted"/>
<accession>A0A0P1EJ58</accession>
<organism evidence="2 3">
    <name type="scientific">Ruegeria atlantica</name>
    <dbReference type="NCBI Taxonomy" id="81569"/>
    <lineage>
        <taxon>Bacteria</taxon>
        <taxon>Pseudomonadati</taxon>
        <taxon>Pseudomonadota</taxon>
        <taxon>Alphaproteobacteria</taxon>
        <taxon>Rhodobacterales</taxon>
        <taxon>Roseobacteraceae</taxon>
        <taxon>Ruegeria</taxon>
    </lineage>
</organism>
<keyword evidence="2" id="KW-0969">Cilium</keyword>
<evidence type="ECO:0000313" key="3">
    <source>
        <dbReference type="Proteomes" id="UP000050783"/>
    </source>
</evidence>
<evidence type="ECO:0000313" key="2">
    <source>
        <dbReference type="EMBL" id="CUH50429.1"/>
    </source>
</evidence>
<dbReference type="Pfam" id="PF02120">
    <property type="entry name" value="Flg_hook"/>
    <property type="match status" value="1"/>
</dbReference>
<protein>
    <submittedName>
        <fullName evidence="2">Flagellar hook-length control protein FliK</fullName>
    </submittedName>
</protein>
<dbReference type="InterPro" id="IPR021136">
    <property type="entry name" value="Flagellar_hook_control-like_C"/>
</dbReference>